<accession>A0A6I4IR80</accession>
<name>A0A6I4IR80_9SPHI</name>
<proteinExistence type="predicted"/>
<dbReference type="EMBL" id="WQLA01000008">
    <property type="protein sequence ID" value="MVN93023.1"/>
    <property type="molecule type" value="Genomic_DNA"/>
</dbReference>
<protein>
    <recommendedName>
        <fullName evidence="3">YokE-like PH domain-containing protein</fullName>
    </recommendedName>
</protein>
<evidence type="ECO:0000313" key="1">
    <source>
        <dbReference type="EMBL" id="MVN93023.1"/>
    </source>
</evidence>
<organism evidence="1 2">
    <name type="scientific">Mucilaginibacter aquatilis</name>
    <dbReference type="NCBI Taxonomy" id="1517760"/>
    <lineage>
        <taxon>Bacteria</taxon>
        <taxon>Pseudomonadati</taxon>
        <taxon>Bacteroidota</taxon>
        <taxon>Sphingobacteriia</taxon>
        <taxon>Sphingobacteriales</taxon>
        <taxon>Sphingobacteriaceae</taxon>
        <taxon>Mucilaginibacter</taxon>
    </lineage>
</organism>
<dbReference type="Proteomes" id="UP000434850">
    <property type="component" value="Unassembled WGS sequence"/>
</dbReference>
<dbReference type="RefSeq" id="WP_157543342.1">
    <property type="nucleotide sequence ID" value="NZ_WQLA01000008.1"/>
</dbReference>
<comment type="caution">
    <text evidence="1">The sequence shown here is derived from an EMBL/GenBank/DDBJ whole genome shotgun (WGS) entry which is preliminary data.</text>
</comment>
<evidence type="ECO:0008006" key="3">
    <source>
        <dbReference type="Google" id="ProtNLM"/>
    </source>
</evidence>
<keyword evidence="2" id="KW-1185">Reference proteome</keyword>
<evidence type="ECO:0000313" key="2">
    <source>
        <dbReference type="Proteomes" id="UP000434850"/>
    </source>
</evidence>
<gene>
    <name evidence="1" type="ORF">GO816_17970</name>
</gene>
<sequence length="74" mass="8689">MFNIFNLEDSLVFIPYREVRFAELEENKWTGGNIRLNLKGMVYKDIRSVPFTLAQKQEIITIINAHCNKDQKSV</sequence>
<dbReference type="OrthoDB" id="9811471at2"/>
<reference evidence="1 2" key="1">
    <citation type="submission" date="2019-12" db="EMBL/GenBank/DDBJ databases">
        <title>Mucilaginibacter sp. HME9299 genome sequencing and assembly.</title>
        <authorList>
            <person name="Kang H."/>
            <person name="Kim H."/>
            <person name="Joh K."/>
        </authorList>
    </citation>
    <scope>NUCLEOTIDE SEQUENCE [LARGE SCALE GENOMIC DNA]</scope>
    <source>
        <strain evidence="1 2">HME9299</strain>
    </source>
</reference>
<dbReference type="AlphaFoldDB" id="A0A6I4IR80"/>